<dbReference type="RefSeq" id="WP_103940551.1">
    <property type="nucleotide sequence ID" value="NZ_FNVO01000012.1"/>
</dbReference>
<dbReference type="EMBL" id="FNVO01000012">
    <property type="protein sequence ID" value="SEG78237.1"/>
    <property type="molecule type" value="Genomic_DNA"/>
</dbReference>
<evidence type="ECO:0000256" key="1">
    <source>
        <dbReference type="SAM" id="MobiDB-lite"/>
    </source>
</evidence>
<keyword evidence="3" id="KW-1185">Reference proteome</keyword>
<dbReference type="OrthoDB" id="5526358at2"/>
<proteinExistence type="predicted"/>
<evidence type="ECO:0000313" key="2">
    <source>
        <dbReference type="EMBL" id="SEG78237.1"/>
    </source>
</evidence>
<feature type="region of interest" description="Disordered" evidence="1">
    <location>
        <begin position="99"/>
        <end position="119"/>
    </location>
</feature>
<reference evidence="3" key="1">
    <citation type="submission" date="2016-10" db="EMBL/GenBank/DDBJ databases">
        <authorList>
            <person name="Varghese N."/>
            <person name="Submissions S."/>
        </authorList>
    </citation>
    <scope>NUCLEOTIDE SEQUENCE [LARGE SCALE GENOMIC DNA]</scope>
    <source>
        <strain evidence="3">DSM 43163</strain>
    </source>
</reference>
<accession>A0A1H6CZH9</accession>
<dbReference type="Gene3D" id="1.10.1660.10">
    <property type="match status" value="1"/>
</dbReference>
<gene>
    <name evidence="2" type="ORF">SAMN04489712_11251</name>
</gene>
<evidence type="ECO:0000313" key="3">
    <source>
        <dbReference type="Proteomes" id="UP000236723"/>
    </source>
</evidence>
<name>A0A1H6CZH9_9ACTN</name>
<dbReference type="Proteomes" id="UP000236723">
    <property type="component" value="Unassembled WGS sequence"/>
</dbReference>
<organism evidence="2 3">
    <name type="scientific">Thermomonospora echinospora</name>
    <dbReference type="NCBI Taxonomy" id="1992"/>
    <lineage>
        <taxon>Bacteria</taxon>
        <taxon>Bacillati</taxon>
        <taxon>Actinomycetota</taxon>
        <taxon>Actinomycetes</taxon>
        <taxon>Streptosporangiales</taxon>
        <taxon>Thermomonosporaceae</taxon>
        <taxon>Thermomonospora</taxon>
    </lineage>
</organism>
<protein>
    <submittedName>
        <fullName evidence="2">MerR HTH family regulatory protein</fullName>
    </submittedName>
</protein>
<sequence length="119" mass="12817">MSQPLPGAVYALVRTGPARMDLETFARAGGAHPELVRRLVRLGLLDPEPGPSGEPWFPPAQLTALARIQRLRAGCALNYAALGLVIDLLDRIAALEEALRRSSRQSPPDMGGRPWTPTA</sequence>
<dbReference type="AlphaFoldDB" id="A0A1H6CZH9"/>
<dbReference type="Pfam" id="PF13591">
    <property type="entry name" value="MerR_2"/>
    <property type="match status" value="1"/>
</dbReference>